<dbReference type="EMBL" id="CZCZ02000014">
    <property type="protein sequence ID" value="CAC5344424.1"/>
    <property type="molecule type" value="Genomic_DNA"/>
</dbReference>
<comment type="caution">
    <text evidence="1">The sequence shown here is derived from an EMBL/GenBank/DDBJ whole genome shotgun (WGS) entry which is preliminary data.</text>
</comment>
<accession>A0A6J7ZQW1</accession>
<keyword evidence="1" id="KW-0808">Transferase</keyword>
<dbReference type="AlphaFoldDB" id="A0A6J7ZQW1"/>
<reference evidence="1" key="1">
    <citation type="submission" date="2020-05" db="EMBL/GenBank/DDBJ databases">
        <authorList>
            <consortium name="Genoscope - CEA"/>
            <person name="William W."/>
        </authorList>
    </citation>
    <scope>NUCLEOTIDE SEQUENCE [LARGE SCALE GENOMIC DNA]</scope>
    <source>
        <strain evidence="1">PCC 7821</strain>
    </source>
</reference>
<evidence type="ECO:0000313" key="2">
    <source>
        <dbReference type="Proteomes" id="UP000196521"/>
    </source>
</evidence>
<evidence type="ECO:0000313" key="1">
    <source>
        <dbReference type="EMBL" id="CAC5344424.1"/>
    </source>
</evidence>
<name>A0A6J7ZQW1_PLARU</name>
<dbReference type="Proteomes" id="UP000196521">
    <property type="component" value="Chromosome"/>
</dbReference>
<keyword evidence="1" id="KW-0489">Methyltransferase</keyword>
<dbReference type="RefSeq" id="WP_144018186.1">
    <property type="nucleotide sequence ID" value="NZ_LR812490.1"/>
</dbReference>
<proteinExistence type="predicted"/>
<protein>
    <submittedName>
        <fullName evidence="1">Precorrin-2 C20-methyltransferase</fullName>
        <ecNumber evidence="1">2.1.1.130</ecNumber>
    </submittedName>
</protein>
<dbReference type="GO" id="GO:0032259">
    <property type="term" value="P:methylation"/>
    <property type="evidence" value="ECO:0007669"/>
    <property type="project" value="UniProtKB-KW"/>
</dbReference>
<organism evidence="1 2">
    <name type="scientific">Planktothrix rubescens CCAP 1459/22</name>
    <dbReference type="NCBI Taxonomy" id="329571"/>
    <lineage>
        <taxon>Bacteria</taxon>
        <taxon>Bacillati</taxon>
        <taxon>Cyanobacteriota</taxon>
        <taxon>Cyanophyceae</taxon>
        <taxon>Oscillatoriophycideae</taxon>
        <taxon>Oscillatoriales</taxon>
        <taxon>Microcoleaceae</taxon>
        <taxon>Planktothrix</taxon>
    </lineage>
</organism>
<dbReference type="GO" id="GO:0030788">
    <property type="term" value="F:precorrin-2 C20-methyltransferase activity"/>
    <property type="evidence" value="ECO:0007669"/>
    <property type="project" value="UniProtKB-EC"/>
</dbReference>
<gene>
    <name evidence="1" type="ORF">PLAN_40839</name>
</gene>
<keyword evidence="2" id="KW-1185">Reference proteome</keyword>
<dbReference type="EC" id="2.1.1.130" evidence="1"/>
<dbReference type="EMBL" id="LR812490">
    <property type="protein sequence ID" value="CAC5344424.1"/>
    <property type="molecule type" value="Genomic_DNA"/>
</dbReference>
<sequence length="62" mass="7050">MFSLGGGGEFGYSVADRKITLHRADVVVLIKFSSVYQQVWEVLKPYNLLEQAYIMERATLPN</sequence>